<evidence type="ECO:0000256" key="3">
    <source>
        <dbReference type="ARBA" id="ARBA00022588"/>
    </source>
</evidence>
<accession>A0A673IDC4</accession>
<evidence type="ECO:0000256" key="1">
    <source>
        <dbReference type="ARBA" id="ARBA00004514"/>
    </source>
</evidence>
<dbReference type="AlphaFoldDB" id="A0A673IDC4"/>
<keyword evidence="6" id="KW-0812">Transmembrane</keyword>
<keyword evidence="6" id="KW-1133">Transmembrane helix</keyword>
<dbReference type="PANTHER" id="PTHR46985">
    <property type="entry name" value="NACHT, LRR AND PYD DOMAINS-CONTAINING PROTEIN 1"/>
    <property type="match status" value="1"/>
</dbReference>
<evidence type="ECO:0000259" key="7">
    <source>
        <dbReference type="Pfam" id="PF00619"/>
    </source>
</evidence>
<dbReference type="InterPro" id="IPR011029">
    <property type="entry name" value="DEATH-like_dom_sf"/>
</dbReference>
<dbReference type="Ensembl" id="ENSSRHT00000038363.1">
    <property type="protein sequence ID" value="ENSSRHP00000037286.1"/>
    <property type="gene ID" value="ENSSRHG00000019074.1"/>
</dbReference>
<sequence length="176" mass="20602">MLSNNLAKAAVFLSNICMQYRLHFFMQFVNVQPTLFYVIPKTWTIIVVRYEVFVCLFLVYVCSSYSLCVSFELIDRTVQWLFMKMRQHFVHPGAEFVEKHRTELIRRVSLVEPIADDMKPLLGDEKYGIILQYKGVTQAQMRALLDFLTTPKLKDKLYQSLLEREGVLVEYLEGSG</sequence>
<evidence type="ECO:0000313" key="8">
    <source>
        <dbReference type="Ensembl" id="ENSSRHP00000037286.1"/>
    </source>
</evidence>
<dbReference type="PANTHER" id="PTHR46985:SF4">
    <property type="entry name" value="CASPASE RECRUITMENT DOMAIN-CONTAINING PROTEIN 8"/>
    <property type="match status" value="1"/>
</dbReference>
<evidence type="ECO:0000256" key="5">
    <source>
        <dbReference type="ARBA" id="ARBA00023198"/>
    </source>
</evidence>
<proteinExistence type="predicted"/>
<dbReference type="InterPro" id="IPR001315">
    <property type="entry name" value="CARD"/>
</dbReference>
<organism evidence="8 9">
    <name type="scientific">Sinocyclocheilus rhinocerous</name>
    <dbReference type="NCBI Taxonomy" id="307959"/>
    <lineage>
        <taxon>Eukaryota</taxon>
        <taxon>Metazoa</taxon>
        <taxon>Chordata</taxon>
        <taxon>Craniata</taxon>
        <taxon>Vertebrata</taxon>
        <taxon>Euteleostomi</taxon>
        <taxon>Actinopterygii</taxon>
        <taxon>Neopterygii</taxon>
        <taxon>Teleostei</taxon>
        <taxon>Ostariophysi</taxon>
        <taxon>Cypriniformes</taxon>
        <taxon>Cyprinidae</taxon>
        <taxon>Cyprininae</taxon>
        <taxon>Sinocyclocheilus</taxon>
    </lineage>
</organism>
<feature type="transmembrane region" description="Helical" evidence="6">
    <location>
        <begin position="20"/>
        <end position="39"/>
    </location>
</feature>
<dbReference type="GO" id="GO:0042981">
    <property type="term" value="P:regulation of apoptotic process"/>
    <property type="evidence" value="ECO:0007669"/>
    <property type="project" value="InterPro"/>
</dbReference>
<evidence type="ECO:0000313" key="9">
    <source>
        <dbReference type="Proteomes" id="UP000472270"/>
    </source>
</evidence>
<reference evidence="8" key="1">
    <citation type="submission" date="2025-08" db="UniProtKB">
        <authorList>
            <consortium name="Ensembl"/>
        </authorList>
    </citation>
    <scope>IDENTIFICATION</scope>
</reference>
<keyword evidence="6" id="KW-0472">Membrane</keyword>
<keyword evidence="5" id="KW-0395">Inflammatory response</keyword>
<dbReference type="Proteomes" id="UP000472270">
    <property type="component" value="Unassembled WGS sequence"/>
</dbReference>
<evidence type="ECO:0000256" key="4">
    <source>
        <dbReference type="ARBA" id="ARBA00022859"/>
    </source>
</evidence>
<dbReference type="SUPFAM" id="SSF47986">
    <property type="entry name" value="DEATH domain"/>
    <property type="match status" value="1"/>
</dbReference>
<name>A0A673IDC4_9TELE</name>
<dbReference type="Pfam" id="PF00619">
    <property type="entry name" value="CARD"/>
    <property type="match status" value="1"/>
</dbReference>
<keyword evidence="2" id="KW-0963">Cytoplasm</keyword>
<feature type="transmembrane region" description="Helical" evidence="6">
    <location>
        <begin position="51"/>
        <end position="74"/>
    </location>
</feature>
<evidence type="ECO:0000256" key="6">
    <source>
        <dbReference type="SAM" id="Phobius"/>
    </source>
</evidence>
<dbReference type="GO" id="GO:0061702">
    <property type="term" value="C:canonical inflammasome complex"/>
    <property type="evidence" value="ECO:0007669"/>
    <property type="project" value="TreeGrafter"/>
</dbReference>
<dbReference type="GO" id="GO:0045087">
    <property type="term" value="P:innate immune response"/>
    <property type="evidence" value="ECO:0007669"/>
    <property type="project" value="UniProtKB-KW"/>
</dbReference>
<dbReference type="InterPro" id="IPR051249">
    <property type="entry name" value="NLRP_Inflammasome"/>
</dbReference>
<dbReference type="Gene3D" id="1.10.533.10">
    <property type="entry name" value="Death Domain, Fas"/>
    <property type="match status" value="1"/>
</dbReference>
<evidence type="ECO:0000256" key="2">
    <source>
        <dbReference type="ARBA" id="ARBA00022490"/>
    </source>
</evidence>
<keyword evidence="4" id="KW-0391">Immunity</keyword>
<comment type="subcellular location">
    <subcellularLocation>
        <location evidence="1">Cytoplasm</location>
        <location evidence="1">Cytosol</location>
    </subcellularLocation>
</comment>
<feature type="domain" description="CARD" evidence="7">
    <location>
        <begin position="95"/>
        <end position="174"/>
    </location>
</feature>
<reference evidence="8" key="2">
    <citation type="submission" date="2025-09" db="UniProtKB">
        <authorList>
            <consortium name="Ensembl"/>
        </authorList>
    </citation>
    <scope>IDENTIFICATION</scope>
</reference>
<keyword evidence="9" id="KW-1185">Reference proteome</keyword>
<protein>
    <recommendedName>
        <fullName evidence="7">CARD domain-containing protein</fullName>
    </recommendedName>
</protein>
<dbReference type="GO" id="GO:0006954">
    <property type="term" value="P:inflammatory response"/>
    <property type="evidence" value="ECO:0007669"/>
    <property type="project" value="UniProtKB-KW"/>
</dbReference>
<keyword evidence="3" id="KW-0399">Innate immunity</keyword>